<dbReference type="GO" id="GO:0034727">
    <property type="term" value="P:piecemeal microautophagy of the nucleus"/>
    <property type="evidence" value="ECO:0007669"/>
    <property type="project" value="TreeGrafter"/>
</dbReference>
<feature type="compositionally biased region" description="Polar residues" evidence="1">
    <location>
        <begin position="762"/>
        <end position="786"/>
    </location>
</feature>
<feature type="compositionally biased region" description="Gly residues" evidence="1">
    <location>
        <begin position="492"/>
        <end position="501"/>
    </location>
</feature>
<dbReference type="GO" id="GO:1990316">
    <property type="term" value="C:Atg1/ULK1 kinase complex"/>
    <property type="evidence" value="ECO:0007669"/>
    <property type="project" value="TreeGrafter"/>
</dbReference>
<dbReference type="InterPro" id="IPR018731">
    <property type="entry name" value="Atg13_N"/>
</dbReference>
<dbReference type="EMBL" id="JAGRRH010000033">
    <property type="protein sequence ID" value="KAG7339541.1"/>
    <property type="molecule type" value="Genomic_DNA"/>
</dbReference>
<feature type="compositionally biased region" description="Basic and acidic residues" evidence="1">
    <location>
        <begin position="578"/>
        <end position="589"/>
    </location>
</feature>
<feature type="region of interest" description="Disordered" evidence="1">
    <location>
        <begin position="658"/>
        <end position="711"/>
    </location>
</feature>
<comment type="caution">
    <text evidence="3">The sequence shown here is derived from an EMBL/GenBank/DDBJ whole genome shotgun (WGS) entry which is preliminary data.</text>
</comment>
<dbReference type="EMBL" id="JAGRRH010000013">
    <property type="protein sequence ID" value="KAG7359441.1"/>
    <property type="molecule type" value="Genomic_DNA"/>
</dbReference>
<evidence type="ECO:0000256" key="1">
    <source>
        <dbReference type="SAM" id="MobiDB-lite"/>
    </source>
</evidence>
<feature type="compositionally biased region" description="Basic residues" evidence="1">
    <location>
        <begin position="459"/>
        <end position="472"/>
    </location>
</feature>
<evidence type="ECO:0000313" key="5">
    <source>
        <dbReference type="Proteomes" id="UP000693970"/>
    </source>
</evidence>
<name>A0A9K3KAJ6_9STRA</name>
<evidence type="ECO:0000259" key="2">
    <source>
        <dbReference type="Pfam" id="PF10033"/>
    </source>
</evidence>
<dbReference type="Pfam" id="PF10033">
    <property type="entry name" value="ATG13"/>
    <property type="match status" value="1"/>
</dbReference>
<dbReference type="OrthoDB" id="70161at2759"/>
<protein>
    <submittedName>
        <fullName evidence="3">Autophagy-related protein 13</fullName>
    </submittedName>
</protein>
<reference evidence="3" key="2">
    <citation type="submission" date="2021-04" db="EMBL/GenBank/DDBJ databases">
        <authorList>
            <person name="Podell S."/>
        </authorList>
    </citation>
    <scope>NUCLEOTIDE SEQUENCE</scope>
    <source>
        <strain evidence="3">Hildebrandi</strain>
    </source>
</reference>
<dbReference type="InterPro" id="IPR040182">
    <property type="entry name" value="ATG13"/>
</dbReference>
<feature type="compositionally biased region" description="Low complexity" evidence="1">
    <location>
        <begin position="895"/>
        <end position="904"/>
    </location>
</feature>
<feature type="region of interest" description="Disordered" evidence="1">
    <location>
        <begin position="519"/>
        <end position="538"/>
    </location>
</feature>
<feature type="region of interest" description="Disordered" evidence="1">
    <location>
        <begin position="1"/>
        <end position="89"/>
    </location>
</feature>
<feature type="region of interest" description="Disordered" evidence="1">
    <location>
        <begin position="955"/>
        <end position="977"/>
    </location>
</feature>
<dbReference type="Proteomes" id="UP000693970">
    <property type="component" value="Unassembled WGS sequence"/>
</dbReference>
<organism evidence="3 5">
    <name type="scientific">Nitzschia inconspicua</name>
    <dbReference type="NCBI Taxonomy" id="303405"/>
    <lineage>
        <taxon>Eukaryota</taxon>
        <taxon>Sar</taxon>
        <taxon>Stramenopiles</taxon>
        <taxon>Ochrophyta</taxon>
        <taxon>Bacillariophyta</taxon>
        <taxon>Bacillariophyceae</taxon>
        <taxon>Bacillariophycidae</taxon>
        <taxon>Bacillariales</taxon>
        <taxon>Bacillariaceae</taxon>
        <taxon>Nitzschia</taxon>
    </lineage>
</organism>
<feature type="compositionally biased region" description="Polar residues" evidence="1">
    <location>
        <begin position="559"/>
        <end position="577"/>
    </location>
</feature>
<feature type="region of interest" description="Disordered" evidence="1">
    <location>
        <begin position="142"/>
        <end position="161"/>
    </location>
</feature>
<feature type="region of interest" description="Disordered" evidence="1">
    <location>
        <begin position="559"/>
        <end position="594"/>
    </location>
</feature>
<sequence length="1016" mass="108912">MTSSWENNHSPHSPTPTTTTSSPSFRNKDVINGGNHPTTNTHMMLFGQKQQQQQQHQQQSYFPSQQQQHQATTTTTTSSTSNATIETNGPRAKCDQVVFEAIAKAAEIVVGSRCWIDPTNRATQQQQQQQQQQQHQYQNLYSINNNNNNNSGNSGASSSSSSISASTSRFNLFVPEVQGVRSILQRWKRALHVPLRLDVYYQHSGGERELLERWCLEYAPSNGIGSHSSHNNNNNTGGGGPFTAATAFASPDPIVQLRQVCKNIVIWLRTLYCWSRMLPAQGLRKITLPTYLPNGSSPPIGFSIYVVSEGQDDVTSLISEKGFSSQGQPHCVPTPYGELGWKVFYAPKDVVLRLLPEPSPLHTNLVPRNSHYSNGTGGPVRQSQTQAIPMKVSRQQQPVPIPVANQVRHANTITAQSAPQHVGHRNLYRRASSDVSSLYHHDTVHDGHSQNHPAAGPRSYHHQRHHYLHQAHKSQSSGDMDSHHDGTQIPGQGQGGAGGGNNNNIVQPLSVASRMKDFEQPLKDGGSNSNYTRGLSSQSKNLSGLSLALMMSDEQSLSFNSADDTTSVKNGYNSTNKNETETNHDKNGDDTSNTDAITATEKRRAALHNAPPQFNASSPVGLSTSPMMKPTAAATTAGEYGYAYNNHIPTLQQYTTTRGRGQIGDAGSPGTPNTNNTSTAISIQGPQFPPVTSYSQSPSLRPMTPLGSTPPGYLLSATPSIGITGPFTPNSVGSGGLIPPARAAVTPPFVRPIGFVGEAPNQPLSEGTGNTPHGNQTGTTDGTSIHDSALQHHQTSLDLLHSSPFQHPPSQAYYSIHANSSFAASMYNNQQQQQQQHVMDHNNVESLSGAPFMNDYYLRSGSISDDIYGRGRSNSEAFLDHDLADDMPFAVDPISSSGTPGTPSNGIVSTNPGATTTHGSLASMMNEASLMASMCTIAPKRLAMFESKLVGDKGGSNSTPLKDYSGGSSGENTSNVMDSLADQLADFKSFGASLSVVAATNSSFAPEAPTASAGSG</sequence>
<gene>
    <name evidence="3" type="ORF">IV203_002594</name>
    <name evidence="4" type="ORF">IV203_034539</name>
</gene>
<feature type="compositionally biased region" description="Polar residues" evidence="1">
    <location>
        <begin position="526"/>
        <end position="538"/>
    </location>
</feature>
<feature type="region of interest" description="Disordered" evidence="1">
    <location>
        <begin position="441"/>
        <end position="506"/>
    </location>
</feature>
<dbReference type="GO" id="GO:0034497">
    <property type="term" value="P:protein localization to phagophore assembly site"/>
    <property type="evidence" value="ECO:0007669"/>
    <property type="project" value="TreeGrafter"/>
</dbReference>
<evidence type="ECO:0000313" key="3">
    <source>
        <dbReference type="EMBL" id="KAG7339541.1"/>
    </source>
</evidence>
<feature type="compositionally biased region" description="Low complexity" evidence="1">
    <location>
        <begin position="10"/>
        <end position="24"/>
    </location>
</feature>
<feature type="compositionally biased region" description="Polar residues" evidence="1">
    <location>
        <begin position="905"/>
        <end position="919"/>
    </location>
</feature>
<feature type="domain" description="Autophagy-related protein 13 N-terminal" evidence="2">
    <location>
        <begin position="201"/>
        <end position="285"/>
    </location>
</feature>
<dbReference type="GO" id="GO:0000407">
    <property type="term" value="C:phagophore assembly site"/>
    <property type="evidence" value="ECO:0007669"/>
    <property type="project" value="TreeGrafter"/>
</dbReference>
<evidence type="ECO:0000313" key="4">
    <source>
        <dbReference type="EMBL" id="KAG7359441.1"/>
    </source>
</evidence>
<feature type="region of interest" description="Disordered" evidence="1">
    <location>
        <begin position="754"/>
        <end position="786"/>
    </location>
</feature>
<dbReference type="GO" id="GO:0000423">
    <property type="term" value="P:mitophagy"/>
    <property type="evidence" value="ECO:0007669"/>
    <property type="project" value="TreeGrafter"/>
</dbReference>
<reference evidence="3" key="1">
    <citation type="journal article" date="2021" name="Sci. Rep.">
        <title>Diploid genomic architecture of Nitzschia inconspicua, an elite biomass production diatom.</title>
        <authorList>
            <person name="Oliver A."/>
            <person name="Podell S."/>
            <person name="Pinowska A."/>
            <person name="Traller J.C."/>
            <person name="Smith S.R."/>
            <person name="McClure R."/>
            <person name="Beliaev A."/>
            <person name="Bohutskyi P."/>
            <person name="Hill E.A."/>
            <person name="Rabines A."/>
            <person name="Zheng H."/>
            <person name="Allen L.Z."/>
            <person name="Kuo A."/>
            <person name="Grigoriev I.V."/>
            <person name="Allen A.E."/>
            <person name="Hazlebeck D."/>
            <person name="Allen E.E."/>
        </authorList>
    </citation>
    <scope>NUCLEOTIDE SEQUENCE</scope>
    <source>
        <strain evidence="3">Hildebrandi</strain>
    </source>
</reference>
<feature type="compositionally biased region" description="Low complexity" evidence="1">
    <location>
        <begin position="48"/>
        <end position="84"/>
    </location>
</feature>
<dbReference type="GO" id="GO:0005829">
    <property type="term" value="C:cytosol"/>
    <property type="evidence" value="ECO:0007669"/>
    <property type="project" value="TreeGrafter"/>
</dbReference>
<accession>A0A9K3KAJ6</accession>
<dbReference type="PANTHER" id="PTHR13430:SF4">
    <property type="entry name" value="AUTOPHAGY-RELATED PROTEIN 13"/>
    <property type="match status" value="1"/>
</dbReference>
<proteinExistence type="predicted"/>
<feature type="compositionally biased region" description="Low complexity" evidence="1">
    <location>
        <begin position="666"/>
        <end position="680"/>
    </location>
</feature>
<keyword evidence="5" id="KW-1185">Reference proteome</keyword>
<dbReference type="AlphaFoldDB" id="A0A9K3KAJ6"/>
<feature type="region of interest" description="Disordered" evidence="1">
    <location>
        <begin position="893"/>
        <end position="919"/>
    </location>
</feature>
<feature type="compositionally biased region" description="Polar residues" evidence="1">
    <location>
        <begin position="681"/>
        <end position="699"/>
    </location>
</feature>
<dbReference type="PANTHER" id="PTHR13430">
    <property type="match status" value="1"/>
</dbReference>